<reference evidence="6" key="1">
    <citation type="submission" date="2017-12" db="EMBL/GenBank/DDBJ databases">
        <title>Draft genome sequence of Telmatospirillum siberiense 26-4b1T, an acidotolerant peatland alphaproteobacterium potentially involved in sulfur cycling.</title>
        <authorList>
            <person name="Hausmann B."/>
            <person name="Pjevac P."/>
            <person name="Schreck K."/>
            <person name="Herbold C.W."/>
            <person name="Daims H."/>
            <person name="Wagner M."/>
            <person name="Pester M."/>
            <person name="Loy A."/>
        </authorList>
    </citation>
    <scope>NUCLEOTIDE SEQUENCE [LARGE SCALE GENOMIC DNA]</scope>
    <source>
        <strain evidence="6">26-4b1</strain>
    </source>
</reference>
<dbReference type="InterPro" id="IPR036388">
    <property type="entry name" value="WH-like_DNA-bd_sf"/>
</dbReference>
<dbReference type="Pfam" id="PF07729">
    <property type="entry name" value="FCD"/>
    <property type="match status" value="1"/>
</dbReference>
<dbReference type="InterPro" id="IPR008920">
    <property type="entry name" value="TF_FadR/GntR_C"/>
</dbReference>
<sequence>MSLVPLQETVMAKYPHLLAPLVPTASRPSQVVEMLSADIRAGIYQPKDRLPTEQELIARFAVSRTVIREALASLKAEGLIVTRQGSGAFVAENPFGPPFRITPDEMHSIPQMLYLMQLRLAVEVEAAGIAAENRTARTLERMGNCLVRIDDDLRTGTSVGQGDYEFHLSVAAATGNPYFERFIRFLRSTLRPGREINPALKDPVVWLDYFSQIQKQHRQIHAAIESQDPDGARDAARAHLEGALNEYRKMADYPPFSGQPQTSS</sequence>
<dbReference type="SUPFAM" id="SSF48008">
    <property type="entry name" value="GntR ligand-binding domain-like"/>
    <property type="match status" value="1"/>
</dbReference>
<evidence type="ECO:0000313" key="5">
    <source>
        <dbReference type="EMBL" id="PKU23729.1"/>
    </source>
</evidence>
<dbReference type="GO" id="GO:0003677">
    <property type="term" value="F:DNA binding"/>
    <property type="evidence" value="ECO:0007669"/>
    <property type="project" value="UniProtKB-KW"/>
</dbReference>
<protein>
    <submittedName>
        <fullName evidence="5">FadR family transcriptional regulator</fullName>
    </submittedName>
</protein>
<dbReference type="EMBL" id="PIUM01000017">
    <property type="protein sequence ID" value="PKU23729.1"/>
    <property type="molecule type" value="Genomic_DNA"/>
</dbReference>
<name>A0A2N3PTK4_9PROT</name>
<feature type="domain" description="HTH gntR-type" evidence="4">
    <location>
        <begin position="25"/>
        <end position="93"/>
    </location>
</feature>
<dbReference type="SMART" id="SM00895">
    <property type="entry name" value="FCD"/>
    <property type="match status" value="1"/>
</dbReference>
<dbReference type="SUPFAM" id="SSF46785">
    <property type="entry name" value="Winged helix' DNA-binding domain"/>
    <property type="match status" value="1"/>
</dbReference>
<evidence type="ECO:0000256" key="3">
    <source>
        <dbReference type="ARBA" id="ARBA00023163"/>
    </source>
</evidence>
<evidence type="ECO:0000313" key="6">
    <source>
        <dbReference type="Proteomes" id="UP000233293"/>
    </source>
</evidence>
<dbReference type="AlphaFoldDB" id="A0A2N3PTK4"/>
<keyword evidence="1" id="KW-0805">Transcription regulation</keyword>
<dbReference type="Gene3D" id="1.10.10.10">
    <property type="entry name" value="Winged helix-like DNA-binding domain superfamily/Winged helix DNA-binding domain"/>
    <property type="match status" value="1"/>
</dbReference>
<keyword evidence="3" id="KW-0804">Transcription</keyword>
<dbReference type="InterPro" id="IPR011711">
    <property type="entry name" value="GntR_C"/>
</dbReference>
<gene>
    <name evidence="5" type="ORF">CWS72_14625</name>
</gene>
<proteinExistence type="predicted"/>
<comment type="caution">
    <text evidence="5">The sequence shown here is derived from an EMBL/GenBank/DDBJ whole genome shotgun (WGS) entry which is preliminary data.</text>
</comment>
<dbReference type="Pfam" id="PF00392">
    <property type="entry name" value="GntR"/>
    <property type="match status" value="1"/>
</dbReference>
<dbReference type="PANTHER" id="PTHR43537:SF5">
    <property type="entry name" value="UXU OPERON TRANSCRIPTIONAL REGULATOR"/>
    <property type="match status" value="1"/>
</dbReference>
<dbReference type="GO" id="GO:0003700">
    <property type="term" value="F:DNA-binding transcription factor activity"/>
    <property type="evidence" value="ECO:0007669"/>
    <property type="project" value="InterPro"/>
</dbReference>
<dbReference type="PRINTS" id="PR00035">
    <property type="entry name" value="HTHGNTR"/>
</dbReference>
<organism evidence="5 6">
    <name type="scientific">Telmatospirillum siberiense</name>
    <dbReference type="NCBI Taxonomy" id="382514"/>
    <lineage>
        <taxon>Bacteria</taxon>
        <taxon>Pseudomonadati</taxon>
        <taxon>Pseudomonadota</taxon>
        <taxon>Alphaproteobacteria</taxon>
        <taxon>Rhodospirillales</taxon>
        <taxon>Rhodospirillaceae</taxon>
        <taxon>Telmatospirillum</taxon>
    </lineage>
</organism>
<dbReference type="PROSITE" id="PS50949">
    <property type="entry name" value="HTH_GNTR"/>
    <property type="match status" value="1"/>
</dbReference>
<dbReference type="SMART" id="SM00345">
    <property type="entry name" value="HTH_GNTR"/>
    <property type="match status" value="1"/>
</dbReference>
<evidence type="ECO:0000256" key="2">
    <source>
        <dbReference type="ARBA" id="ARBA00023125"/>
    </source>
</evidence>
<dbReference type="Gene3D" id="1.20.120.530">
    <property type="entry name" value="GntR ligand-binding domain-like"/>
    <property type="match status" value="1"/>
</dbReference>
<keyword evidence="6" id="KW-1185">Reference proteome</keyword>
<dbReference type="Proteomes" id="UP000233293">
    <property type="component" value="Unassembled WGS sequence"/>
</dbReference>
<accession>A0A2N3PTK4</accession>
<dbReference type="CDD" id="cd07377">
    <property type="entry name" value="WHTH_GntR"/>
    <property type="match status" value="1"/>
</dbReference>
<dbReference type="PANTHER" id="PTHR43537">
    <property type="entry name" value="TRANSCRIPTIONAL REGULATOR, GNTR FAMILY"/>
    <property type="match status" value="1"/>
</dbReference>
<evidence type="ECO:0000256" key="1">
    <source>
        <dbReference type="ARBA" id="ARBA00023015"/>
    </source>
</evidence>
<keyword evidence="2" id="KW-0238">DNA-binding</keyword>
<evidence type="ECO:0000259" key="4">
    <source>
        <dbReference type="PROSITE" id="PS50949"/>
    </source>
</evidence>
<dbReference type="InterPro" id="IPR036390">
    <property type="entry name" value="WH_DNA-bd_sf"/>
</dbReference>
<dbReference type="InterPro" id="IPR000524">
    <property type="entry name" value="Tscrpt_reg_HTH_GntR"/>
</dbReference>